<feature type="repeat" description="TPR" evidence="4">
    <location>
        <begin position="233"/>
        <end position="266"/>
    </location>
</feature>
<dbReference type="PRINTS" id="PR00320">
    <property type="entry name" value="GPROTEINBRPT"/>
</dbReference>
<evidence type="ECO:0000256" key="5">
    <source>
        <dbReference type="SAM" id="Coils"/>
    </source>
</evidence>
<feature type="repeat" description="WD" evidence="3">
    <location>
        <begin position="814"/>
        <end position="846"/>
    </location>
</feature>
<dbReference type="PROSITE" id="PS00678">
    <property type="entry name" value="WD_REPEATS_1"/>
    <property type="match status" value="1"/>
</dbReference>
<feature type="repeat" description="WD" evidence="3">
    <location>
        <begin position="641"/>
        <end position="683"/>
    </location>
</feature>
<dbReference type="EMBL" id="JNBR01000127">
    <property type="protein sequence ID" value="OQR96853.1"/>
    <property type="molecule type" value="Genomic_DNA"/>
</dbReference>
<dbReference type="InterPro" id="IPR019734">
    <property type="entry name" value="TPR_rpt"/>
</dbReference>
<organism evidence="7 8">
    <name type="scientific">Achlya hypogyna</name>
    <name type="common">Oomycete</name>
    <name type="synonym">Protoachlya hypogyna</name>
    <dbReference type="NCBI Taxonomy" id="1202772"/>
    <lineage>
        <taxon>Eukaryota</taxon>
        <taxon>Sar</taxon>
        <taxon>Stramenopiles</taxon>
        <taxon>Oomycota</taxon>
        <taxon>Saprolegniomycetes</taxon>
        <taxon>Saprolegniales</taxon>
        <taxon>Achlyaceae</taxon>
        <taxon>Achlya</taxon>
    </lineage>
</organism>
<dbReference type="PROSITE" id="PS50082">
    <property type="entry name" value="WD_REPEATS_2"/>
    <property type="match status" value="5"/>
</dbReference>
<dbReference type="Pfam" id="PF00400">
    <property type="entry name" value="WD40"/>
    <property type="match status" value="4"/>
</dbReference>
<dbReference type="SUPFAM" id="SSF48452">
    <property type="entry name" value="TPR-like"/>
    <property type="match status" value="1"/>
</dbReference>
<dbReference type="InterPro" id="IPR020472">
    <property type="entry name" value="WD40_PAC1"/>
</dbReference>
<dbReference type="Proteomes" id="UP000243579">
    <property type="component" value="Unassembled WGS sequence"/>
</dbReference>
<name>A0A1V9ZFU7_ACHHY</name>
<dbReference type="Gene3D" id="1.25.40.10">
    <property type="entry name" value="Tetratricopeptide repeat domain"/>
    <property type="match status" value="1"/>
</dbReference>
<keyword evidence="4" id="KW-0802">TPR repeat</keyword>
<dbReference type="SUPFAM" id="SSF50978">
    <property type="entry name" value="WD40 repeat-like"/>
    <property type="match status" value="1"/>
</dbReference>
<feature type="compositionally biased region" description="Basic residues" evidence="6">
    <location>
        <begin position="337"/>
        <end position="372"/>
    </location>
</feature>
<evidence type="ECO:0000256" key="2">
    <source>
        <dbReference type="ARBA" id="ARBA00022737"/>
    </source>
</evidence>
<proteinExistence type="predicted"/>
<dbReference type="STRING" id="1202772.A0A1V9ZFU7"/>
<protein>
    <submittedName>
        <fullName evidence="7">Uncharacterized protein</fullName>
    </submittedName>
</protein>
<evidence type="ECO:0000256" key="4">
    <source>
        <dbReference type="PROSITE-ProRule" id="PRU00339"/>
    </source>
</evidence>
<evidence type="ECO:0000313" key="7">
    <source>
        <dbReference type="EMBL" id="OQR96853.1"/>
    </source>
</evidence>
<dbReference type="InterPro" id="IPR045160">
    <property type="entry name" value="ATG16"/>
</dbReference>
<feature type="repeat" description="WD" evidence="3">
    <location>
        <begin position="542"/>
        <end position="574"/>
    </location>
</feature>
<dbReference type="Pfam" id="PF13414">
    <property type="entry name" value="TPR_11"/>
    <property type="match status" value="1"/>
</dbReference>
<feature type="repeat" description="WD" evidence="3">
    <location>
        <begin position="782"/>
        <end position="812"/>
    </location>
</feature>
<dbReference type="InterPro" id="IPR011990">
    <property type="entry name" value="TPR-like_helical_dom_sf"/>
</dbReference>
<dbReference type="AlphaFoldDB" id="A0A1V9ZFU7"/>
<dbReference type="InterPro" id="IPR001680">
    <property type="entry name" value="WD40_rpt"/>
</dbReference>
<accession>A0A1V9ZFU7</accession>
<keyword evidence="5" id="KW-0175">Coiled coil</keyword>
<evidence type="ECO:0000256" key="3">
    <source>
        <dbReference type="PROSITE-ProRule" id="PRU00221"/>
    </source>
</evidence>
<feature type="coiled-coil region" evidence="5">
    <location>
        <begin position="457"/>
        <end position="491"/>
    </location>
</feature>
<feature type="region of interest" description="Disordered" evidence="6">
    <location>
        <begin position="332"/>
        <end position="384"/>
    </location>
</feature>
<dbReference type="InterPro" id="IPR015943">
    <property type="entry name" value="WD40/YVTN_repeat-like_dom_sf"/>
</dbReference>
<dbReference type="InterPro" id="IPR019775">
    <property type="entry name" value="WD40_repeat_CS"/>
</dbReference>
<dbReference type="PANTHER" id="PTHR19878">
    <property type="entry name" value="AUTOPHAGY PROTEIN 16-LIKE"/>
    <property type="match status" value="1"/>
</dbReference>
<dbReference type="CDD" id="cd00200">
    <property type="entry name" value="WD40"/>
    <property type="match status" value="1"/>
</dbReference>
<comment type="caution">
    <text evidence="7">The sequence shown here is derived from an EMBL/GenBank/DDBJ whole genome shotgun (WGS) entry which is preliminary data.</text>
</comment>
<dbReference type="GO" id="GO:0000045">
    <property type="term" value="P:autophagosome assembly"/>
    <property type="evidence" value="ECO:0007669"/>
    <property type="project" value="InterPro"/>
</dbReference>
<keyword evidence="2" id="KW-0677">Repeat</keyword>
<evidence type="ECO:0000256" key="6">
    <source>
        <dbReference type="SAM" id="MobiDB-lite"/>
    </source>
</evidence>
<dbReference type="InterPro" id="IPR036322">
    <property type="entry name" value="WD40_repeat_dom_sf"/>
</dbReference>
<dbReference type="PANTHER" id="PTHR19878:SF8">
    <property type="entry name" value="AUTOPHAGY-RELATED 16, ISOFORM F"/>
    <property type="match status" value="1"/>
</dbReference>
<dbReference type="OrthoDB" id="538223at2759"/>
<dbReference type="PROSITE" id="PS50294">
    <property type="entry name" value="WD_REPEATS_REGION"/>
    <property type="match status" value="3"/>
</dbReference>
<dbReference type="Gene3D" id="2.130.10.10">
    <property type="entry name" value="YVTN repeat-like/Quinoprotein amine dehydrogenase"/>
    <property type="match status" value="3"/>
</dbReference>
<evidence type="ECO:0000313" key="8">
    <source>
        <dbReference type="Proteomes" id="UP000243579"/>
    </source>
</evidence>
<feature type="repeat" description="WD" evidence="3">
    <location>
        <begin position="725"/>
        <end position="760"/>
    </location>
</feature>
<gene>
    <name evidence="7" type="ORF">ACHHYP_13212</name>
</gene>
<reference evidence="7 8" key="1">
    <citation type="journal article" date="2014" name="Genome Biol. Evol.">
        <title>The secreted proteins of Achlya hypogyna and Thraustotheca clavata identify the ancestral oomycete secretome and reveal gene acquisitions by horizontal gene transfer.</title>
        <authorList>
            <person name="Misner I."/>
            <person name="Blouin N."/>
            <person name="Leonard G."/>
            <person name="Richards T.A."/>
            <person name="Lane C.E."/>
        </authorList>
    </citation>
    <scope>NUCLEOTIDE SEQUENCE [LARGE SCALE GENOMIC DNA]</scope>
    <source>
        <strain evidence="7 8">ATCC 48635</strain>
    </source>
</reference>
<feature type="repeat" description="TPR" evidence="4">
    <location>
        <begin position="267"/>
        <end position="300"/>
    </location>
</feature>
<keyword evidence="1 3" id="KW-0853">WD repeat</keyword>
<evidence type="ECO:0000256" key="1">
    <source>
        <dbReference type="ARBA" id="ARBA00022574"/>
    </source>
</evidence>
<dbReference type="SMART" id="SM00320">
    <property type="entry name" value="WD40"/>
    <property type="match status" value="7"/>
</dbReference>
<sequence length="846" mass="93512">MDAIRAALAPAVQAVVAADAARAQTDARTTASYSYMFAACTHDTWTYDGGHGRVLEALLRRHHRHLLLRGHATATNAVQITDVVFVQGARQGQTLDVAELAPLPLRLCNGVEATPDSLVLKAIVDPNLGLVCEPTADAYPPDDSLLKTLWAPGCTFGGFAFPLGSFAPDTARPVAFNHGLARDPTRHNLYAFDGMLQTFQVPAVTSYIVRPLLYSDDALSYKTLSIQQMRMWAVDRRKHAATYRREGKTAEAIAEFSSAIEMDPDDVETYYERAMLYLQEKRSDMARVDLEKVLSLQPAHAMAADKLRALGERPLAAVAPPDPHRLLHLLEDEMKTKKDKKKKDHKKKDHKRRSKERKRRRSESPPSRRRRLSSMAARLNERNQRETDAFTALVTSYQQMMAQLQYVTSQNQKLHQLQVTAPPSPTRAVALKEEQLLQLQKKMYDMEATGKDMEKEMHVLREELTRQRVRAELAEQENEDFRRRIHDLEHQLLQKSTMIADLLLQEADTRAPPTRAEPLQASELPTDAAGSGQPSLLHGKSIRAHATEVNSVCFNGSGRVLFSASSDGTVRAWDAHSCQAKADYRGLGMSQPLICVRVSEDGELVLGAPLPPTAAQRCVGTGCDRICQVWRVGTGRIAHTLLGHKGKVYAAEFMLDRANEVLTGGADRSIRVWDVATGRNLKGFSCRSTCNDIAVAVGGQFASAHQDGAVRFWDARTKAPVHELGDVHSDQITSVSYAKDGVSLLTNSRDNSLKLLDARTYGVLGEYSAPGYVCGFNWSKASLTPNGAYIAAGSTSGAVLVWDARTQRLWREMKDTHTGAVVGCMWSPDGRKLASCDKNGCLVLWE</sequence>
<dbReference type="PROSITE" id="PS50005">
    <property type="entry name" value="TPR"/>
    <property type="match status" value="2"/>
</dbReference>
<dbReference type="SMART" id="SM00028">
    <property type="entry name" value="TPR"/>
    <property type="match status" value="2"/>
</dbReference>
<feature type="region of interest" description="Disordered" evidence="6">
    <location>
        <begin position="513"/>
        <end position="534"/>
    </location>
</feature>
<keyword evidence="8" id="KW-1185">Reference proteome</keyword>